<dbReference type="PIRSF" id="PIRSF000862">
    <property type="entry name" value="Steryl_ester_lip"/>
    <property type="match status" value="1"/>
</dbReference>
<dbReference type="InterPro" id="IPR029058">
    <property type="entry name" value="AB_hydrolase_fold"/>
</dbReference>
<evidence type="ECO:0000313" key="11">
    <source>
        <dbReference type="EMBL" id="ODM90296.1"/>
    </source>
</evidence>
<feature type="domain" description="Partial AB-hydrolase lipase" evidence="9">
    <location>
        <begin position="49"/>
        <end position="109"/>
    </location>
</feature>
<dbReference type="Pfam" id="PF04083">
    <property type="entry name" value="Abhydro_lipase"/>
    <property type="match status" value="1"/>
</dbReference>
<evidence type="ECO:0000256" key="4">
    <source>
        <dbReference type="ARBA" id="ARBA00022963"/>
    </source>
</evidence>
<protein>
    <recommendedName>
        <fullName evidence="7">Lipase</fullName>
    </recommendedName>
</protein>
<feature type="active site" description="Nucleophile" evidence="8">
    <location>
        <position position="186"/>
    </location>
</feature>
<dbReference type="SUPFAM" id="SSF53474">
    <property type="entry name" value="alpha/beta-Hydrolases"/>
    <property type="match status" value="1"/>
</dbReference>
<evidence type="ECO:0000256" key="1">
    <source>
        <dbReference type="ARBA" id="ARBA00010701"/>
    </source>
</evidence>
<evidence type="ECO:0000256" key="2">
    <source>
        <dbReference type="ARBA" id="ARBA00022729"/>
    </source>
</evidence>
<dbReference type="Pfam" id="PF12146">
    <property type="entry name" value="Hydrolase_4"/>
    <property type="match status" value="1"/>
</dbReference>
<dbReference type="InterPro" id="IPR022742">
    <property type="entry name" value="Hydrolase_4"/>
</dbReference>
<feature type="domain" description="Serine aminopeptidase S33" evidence="10">
    <location>
        <begin position="117"/>
        <end position="237"/>
    </location>
</feature>
<evidence type="ECO:0000259" key="10">
    <source>
        <dbReference type="Pfam" id="PF12146"/>
    </source>
</evidence>
<dbReference type="Gene3D" id="3.40.50.1820">
    <property type="entry name" value="alpha/beta hydrolase"/>
    <property type="match status" value="1"/>
</dbReference>
<dbReference type="GO" id="GO:0016788">
    <property type="term" value="F:hydrolase activity, acting on ester bonds"/>
    <property type="evidence" value="ECO:0007669"/>
    <property type="project" value="InterPro"/>
</dbReference>
<keyword evidence="6" id="KW-0325">Glycoprotein</keyword>
<keyword evidence="4 7" id="KW-0442">Lipid degradation</keyword>
<dbReference type="OrthoDB" id="9974421at2759"/>
<evidence type="ECO:0000256" key="8">
    <source>
        <dbReference type="PIRSR" id="PIRSR000862-1"/>
    </source>
</evidence>
<evidence type="ECO:0000256" key="7">
    <source>
        <dbReference type="PIRNR" id="PIRNR000862"/>
    </source>
</evidence>
<dbReference type="Proteomes" id="UP000094527">
    <property type="component" value="Unassembled WGS sequence"/>
</dbReference>
<comment type="similarity">
    <text evidence="1 7">Belongs to the AB hydrolase superfamily. Lipase family.</text>
</comment>
<keyword evidence="3 7" id="KW-0378">Hydrolase</keyword>
<evidence type="ECO:0000256" key="3">
    <source>
        <dbReference type="ARBA" id="ARBA00022801"/>
    </source>
</evidence>
<sequence length="425" mass="48714">MNMTLIQNDVEATLFPQVSTRLFEWSRRISDFFTTRSSRFFGLKEPLNTTQLIEAQGYPSETHQVTTEDGYILELHRIPHGLNSQRNVSRPPMIVFHGHWRTSADWVINQPKEDALGFVLSDRGYDVWLANERGNGYSMRHISLTPSDPKFWDFSIDEIGLYDVPAIIDYVLKQTGYKKLHYTAYSLGGAELLVALSKRPEYNEKVQNAVLLAPAVYLQNFVYGILKFLSPVAPLLHQIFNVQLDGFSFYPPLFTNLYHRILPVICHPRVDIFGVCMLGFRTFYGNDMGLIPRTKLPLITMVAPSSSSVKKGIWAIQQMGWGEFSQYDYGISRNREVYGCDKPPRYNLTNVHVPILIIIGLNDIISSPRDCRTLAKRLPNYVDVHYVNNLFFTHSSFTYAKGVGELVYSRIVKAHDAFRLTREPV</sequence>
<feature type="active site" description="Charge relay system" evidence="8">
    <location>
        <position position="394"/>
    </location>
</feature>
<proteinExistence type="inferred from homology"/>
<name>A0A1D2MBB7_ORCCI</name>
<keyword evidence="12" id="KW-1185">Reference proteome</keyword>
<gene>
    <name evidence="11" type="ORF">Ocin01_16386</name>
</gene>
<comment type="caution">
    <text evidence="11">The sequence shown here is derived from an EMBL/GenBank/DDBJ whole genome shotgun (WGS) entry which is preliminary data.</text>
</comment>
<dbReference type="InterPro" id="IPR006693">
    <property type="entry name" value="AB_hydrolase_lipase"/>
</dbReference>
<dbReference type="EMBL" id="LJIJ01002050">
    <property type="protein sequence ID" value="ODM90296.1"/>
    <property type="molecule type" value="Genomic_DNA"/>
</dbReference>
<reference evidence="11 12" key="1">
    <citation type="journal article" date="2016" name="Genome Biol. Evol.">
        <title>Gene Family Evolution Reflects Adaptation to Soil Environmental Stressors in the Genome of the Collembolan Orchesella cincta.</title>
        <authorList>
            <person name="Faddeeva-Vakhrusheva A."/>
            <person name="Derks M.F."/>
            <person name="Anvar S.Y."/>
            <person name="Agamennone V."/>
            <person name="Suring W."/>
            <person name="Smit S."/>
            <person name="van Straalen N.M."/>
            <person name="Roelofs D."/>
        </authorList>
    </citation>
    <scope>NUCLEOTIDE SEQUENCE [LARGE SCALE GENOMIC DNA]</scope>
    <source>
        <tissue evidence="11">Mixed pool</tissue>
    </source>
</reference>
<evidence type="ECO:0000256" key="5">
    <source>
        <dbReference type="ARBA" id="ARBA00023098"/>
    </source>
</evidence>
<dbReference type="PANTHER" id="PTHR11005">
    <property type="entry name" value="LYSOSOMAL ACID LIPASE-RELATED"/>
    <property type="match status" value="1"/>
</dbReference>
<keyword evidence="5" id="KW-0443">Lipid metabolism</keyword>
<dbReference type="OMA" id="CSYPLID"/>
<evidence type="ECO:0000259" key="9">
    <source>
        <dbReference type="Pfam" id="PF04083"/>
    </source>
</evidence>
<dbReference type="FunFam" id="3.40.50.1820:FF:000057">
    <property type="entry name" value="Lipase"/>
    <property type="match status" value="1"/>
</dbReference>
<dbReference type="AlphaFoldDB" id="A0A1D2MBB7"/>
<dbReference type="GO" id="GO:0016042">
    <property type="term" value="P:lipid catabolic process"/>
    <property type="evidence" value="ECO:0007669"/>
    <property type="project" value="UniProtKB-KW"/>
</dbReference>
<accession>A0A1D2MBB7</accession>
<evidence type="ECO:0000256" key="6">
    <source>
        <dbReference type="ARBA" id="ARBA00023180"/>
    </source>
</evidence>
<organism evidence="11 12">
    <name type="scientific">Orchesella cincta</name>
    <name type="common">Springtail</name>
    <name type="synonym">Podura cincta</name>
    <dbReference type="NCBI Taxonomy" id="48709"/>
    <lineage>
        <taxon>Eukaryota</taxon>
        <taxon>Metazoa</taxon>
        <taxon>Ecdysozoa</taxon>
        <taxon>Arthropoda</taxon>
        <taxon>Hexapoda</taxon>
        <taxon>Collembola</taxon>
        <taxon>Entomobryomorpha</taxon>
        <taxon>Entomobryoidea</taxon>
        <taxon>Orchesellidae</taxon>
        <taxon>Orchesellinae</taxon>
        <taxon>Orchesella</taxon>
    </lineage>
</organism>
<keyword evidence="2" id="KW-0732">Signal</keyword>
<feature type="active site" description="Charge relay system" evidence="8">
    <location>
        <position position="363"/>
    </location>
</feature>
<evidence type="ECO:0000313" key="12">
    <source>
        <dbReference type="Proteomes" id="UP000094527"/>
    </source>
</evidence>
<dbReference type="STRING" id="48709.A0A1D2MBB7"/>
<dbReference type="InterPro" id="IPR025483">
    <property type="entry name" value="Lipase_euk"/>
</dbReference>